<feature type="region of interest" description="Disordered" evidence="1">
    <location>
        <begin position="83"/>
        <end position="202"/>
    </location>
</feature>
<dbReference type="GO" id="GO:0043213">
    <property type="term" value="P:bacteriocin transport"/>
    <property type="evidence" value="ECO:0007669"/>
    <property type="project" value="InterPro"/>
</dbReference>
<protein>
    <submittedName>
        <fullName evidence="3">Cell envelope integrity protein TolA</fullName>
    </submittedName>
</protein>
<feature type="compositionally biased region" description="Low complexity" evidence="1">
    <location>
        <begin position="233"/>
        <end position="243"/>
    </location>
</feature>
<sequence>MTSWEWSPVCRKIEAVMTPLASDQKQRRPPRLESAFLKMLMLSVLLHLLLVGLYFTPFFQRAPLTPPPVYRVNLVNAPVLNPQAGRPEAAPQPPAPEPPPPAPVSEPEPVPAPPPPAPPPPAPAPVPAPEPEPELIPGPTPEDTERERLAEEQRQREEAEKKRLAEEQRKRDDAEKRRLAEEQRKREEAERQRLAEQQRRLEDRAREQRLAEMAAQRQREEDDRERQARLDTLRAAARAQAEAPESPIANAPVGMPDGRGNEEGVSASAYVQEFIRRNWTFPRALATGNPEAVVRVTYNAAGTRTAFSWESRSGHAAFDESLVRALTLSRQLPQPLPQTMEFTITFNLKEMLN</sequence>
<accession>A0A8J6UKS9</accession>
<dbReference type="InterPro" id="IPR014161">
    <property type="entry name" value="Tol-Pal_TolA"/>
</dbReference>
<feature type="compositionally biased region" description="Pro residues" evidence="1">
    <location>
        <begin position="90"/>
        <end position="140"/>
    </location>
</feature>
<feature type="transmembrane region" description="Helical" evidence="2">
    <location>
        <begin position="35"/>
        <end position="55"/>
    </location>
</feature>
<keyword evidence="2" id="KW-0812">Transmembrane</keyword>
<proteinExistence type="predicted"/>
<name>A0A8J6UKS9_9BACT</name>
<evidence type="ECO:0000256" key="1">
    <source>
        <dbReference type="SAM" id="MobiDB-lite"/>
    </source>
</evidence>
<gene>
    <name evidence="3" type="primary">tolA</name>
    <name evidence="3" type="ORF">ICT70_04455</name>
</gene>
<keyword evidence="4" id="KW-1185">Reference proteome</keyword>
<dbReference type="NCBIfam" id="TIGR02794">
    <property type="entry name" value="tolA_full"/>
    <property type="match status" value="1"/>
</dbReference>
<dbReference type="AlphaFoldDB" id="A0A8J6UKS9"/>
<dbReference type="Pfam" id="PF13103">
    <property type="entry name" value="TonB_2"/>
    <property type="match status" value="1"/>
</dbReference>
<feature type="region of interest" description="Disordered" evidence="1">
    <location>
        <begin position="233"/>
        <end position="261"/>
    </location>
</feature>
<evidence type="ECO:0000313" key="3">
    <source>
        <dbReference type="EMBL" id="MBD1399917.1"/>
    </source>
</evidence>
<dbReference type="EMBL" id="JACWUN010000004">
    <property type="protein sequence ID" value="MBD1399917.1"/>
    <property type="molecule type" value="Genomic_DNA"/>
</dbReference>
<evidence type="ECO:0000313" key="4">
    <source>
        <dbReference type="Proteomes" id="UP000632828"/>
    </source>
</evidence>
<dbReference type="GO" id="GO:0016020">
    <property type="term" value="C:membrane"/>
    <property type="evidence" value="ECO:0007669"/>
    <property type="project" value="InterPro"/>
</dbReference>
<keyword evidence="2" id="KW-0472">Membrane</keyword>
<comment type="caution">
    <text evidence="3">The sequence shown here is derived from an EMBL/GenBank/DDBJ whole genome shotgun (WGS) entry which is preliminary data.</text>
</comment>
<dbReference type="Proteomes" id="UP000632828">
    <property type="component" value="Unassembled WGS sequence"/>
</dbReference>
<evidence type="ECO:0000256" key="2">
    <source>
        <dbReference type="SAM" id="Phobius"/>
    </source>
</evidence>
<dbReference type="Gene3D" id="3.30.1150.10">
    <property type="match status" value="1"/>
</dbReference>
<feature type="compositionally biased region" description="Basic and acidic residues" evidence="1">
    <location>
        <begin position="143"/>
        <end position="202"/>
    </location>
</feature>
<reference evidence="3" key="1">
    <citation type="submission" date="2020-09" db="EMBL/GenBank/DDBJ databases">
        <title>Pelobacter alkaliphilus sp. nov., a novel anaerobic arsenate-reducing bacterium from terrestrial mud volcano.</title>
        <authorList>
            <person name="Khomyakova M.A."/>
            <person name="Merkel A.Y."/>
            <person name="Slobodkin A.I."/>
        </authorList>
    </citation>
    <scope>NUCLEOTIDE SEQUENCE</scope>
    <source>
        <strain evidence="3">M08fum</strain>
    </source>
</reference>
<organism evidence="3 4">
    <name type="scientific">Pelovirga terrestris</name>
    <dbReference type="NCBI Taxonomy" id="2771352"/>
    <lineage>
        <taxon>Bacteria</taxon>
        <taxon>Pseudomonadati</taxon>
        <taxon>Thermodesulfobacteriota</taxon>
        <taxon>Desulfuromonadia</taxon>
        <taxon>Geobacterales</taxon>
        <taxon>Geobacteraceae</taxon>
        <taxon>Pelovirga</taxon>
    </lineage>
</organism>
<keyword evidence="2" id="KW-1133">Transmembrane helix</keyword>
<dbReference type="SUPFAM" id="SSF74653">
    <property type="entry name" value="TolA/TonB C-terminal domain"/>
    <property type="match status" value="1"/>
</dbReference>
<dbReference type="GO" id="GO:0019534">
    <property type="term" value="F:toxin transmembrane transporter activity"/>
    <property type="evidence" value="ECO:0007669"/>
    <property type="project" value="InterPro"/>
</dbReference>